<dbReference type="PANTHER" id="PTHR23272:SF161">
    <property type="entry name" value="ZINC FINGER BED DOMAIN-CONTAINING PROTEIN RICESLEEPER 1-LIKE"/>
    <property type="match status" value="1"/>
</dbReference>
<organism evidence="1">
    <name type="scientific">Anthurium amnicola</name>
    <dbReference type="NCBI Taxonomy" id="1678845"/>
    <lineage>
        <taxon>Eukaryota</taxon>
        <taxon>Viridiplantae</taxon>
        <taxon>Streptophyta</taxon>
        <taxon>Embryophyta</taxon>
        <taxon>Tracheophyta</taxon>
        <taxon>Spermatophyta</taxon>
        <taxon>Magnoliopsida</taxon>
        <taxon>Liliopsida</taxon>
        <taxon>Araceae</taxon>
        <taxon>Pothoideae</taxon>
        <taxon>Potheae</taxon>
        <taxon>Anthurium</taxon>
    </lineage>
</organism>
<dbReference type="AlphaFoldDB" id="A0A1D1Z080"/>
<dbReference type="PANTHER" id="PTHR23272">
    <property type="entry name" value="BED FINGER-RELATED"/>
    <property type="match status" value="1"/>
</dbReference>
<gene>
    <name evidence="1" type="primary">TRA1_22</name>
    <name evidence="1" type="ORF">g.127094</name>
</gene>
<protein>
    <submittedName>
        <fullName evidence="1">Putative AC transposase</fullName>
    </submittedName>
</protein>
<name>A0A1D1Z080_9ARAE</name>
<dbReference type="InterPro" id="IPR012337">
    <property type="entry name" value="RNaseH-like_sf"/>
</dbReference>
<proteinExistence type="predicted"/>
<reference evidence="1" key="1">
    <citation type="submission" date="2015-07" db="EMBL/GenBank/DDBJ databases">
        <title>Transcriptome Assembly of Anthurium amnicola.</title>
        <authorList>
            <person name="Suzuki J."/>
        </authorList>
    </citation>
    <scope>NUCLEOTIDE SEQUENCE</scope>
</reference>
<sequence length="145" mass="16929">MRCSAHILNMIIQGGLKEIENVIVKVCESVKYDKFPQSRNFFFMKIVKREKCSQKSLVLDVPTGWNSTYLMLDTAIEFEKVFSCLHLFDLSYIHTPSSEDWEKIKLLIECLNVFYEVTERLSGTKFSTSNLYFGDICIIYLSLRD</sequence>
<dbReference type="SUPFAM" id="SSF53098">
    <property type="entry name" value="Ribonuclease H-like"/>
    <property type="match status" value="1"/>
</dbReference>
<accession>A0A1D1Z080</accession>
<dbReference type="EMBL" id="GDJX01007645">
    <property type="protein sequence ID" value="JAT60291.1"/>
    <property type="molecule type" value="Transcribed_RNA"/>
</dbReference>
<evidence type="ECO:0000313" key="1">
    <source>
        <dbReference type="EMBL" id="JAT60291.1"/>
    </source>
</evidence>